<sequence>MAVNPAKCHALIKKRIRGAVVPLTKSSINIQGPPVSHVVDLNPFRYLGQNFGSQGQLKPCLSNYPIWLQRLVALPLKPDQKLAIMKTHLLPRIYHSLMETKITKETLTILDTVNRQYTKKILHLHLHTPNEAIHAPVREGGLGVCELAASIPQILVNRLIK</sequence>
<gene>
    <name evidence="1" type="ORF">Zmor_003608</name>
</gene>
<proteinExistence type="predicted"/>
<dbReference type="Proteomes" id="UP001168821">
    <property type="component" value="Unassembled WGS sequence"/>
</dbReference>
<accession>A0AA38M272</accession>
<dbReference type="EMBL" id="JALNTZ010000010">
    <property type="protein sequence ID" value="KAJ3640299.1"/>
    <property type="molecule type" value="Genomic_DNA"/>
</dbReference>
<protein>
    <submittedName>
        <fullName evidence="1">Uncharacterized protein</fullName>
    </submittedName>
</protein>
<evidence type="ECO:0000313" key="1">
    <source>
        <dbReference type="EMBL" id="KAJ3640299.1"/>
    </source>
</evidence>
<name>A0AA38M272_9CUCU</name>
<keyword evidence="2" id="KW-1185">Reference proteome</keyword>
<dbReference type="AlphaFoldDB" id="A0AA38M272"/>
<organism evidence="1 2">
    <name type="scientific">Zophobas morio</name>
    <dbReference type="NCBI Taxonomy" id="2755281"/>
    <lineage>
        <taxon>Eukaryota</taxon>
        <taxon>Metazoa</taxon>
        <taxon>Ecdysozoa</taxon>
        <taxon>Arthropoda</taxon>
        <taxon>Hexapoda</taxon>
        <taxon>Insecta</taxon>
        <taxon>Pterygota</taxon>
        <taxon>Neoptera</taxon>
        <taxon>Endopterygota</taxon>
        <taxon>Coleoptera</taxon>
        <taxon>Polyphaga</taxon>
        <taxon>Cucujiformia</taxon>
        <taxon>Tenebrionidae</taxon>
        <taxon>Zophobas</taxon>
    </lineage>
</organism>
<comment type="caution">
    <text evidence="1">The sequence shown here is derived from an EMBL/GenBank/DDBJ whole genome shotgun (WGS) entry which is preliminary data.</text>
</comment>
<reference evidence="1" key="1">
    <citation type="journal article" date="2023" name="G3 (Bethesda)">
        <title>Whole genome assemblies of Zophobas morio and Tenebrio molitor.</title>
        <authorList>
            <person name="Kaur S."/>
            <person name="Stinson S.A."/>
            <person name="diCenzo G.C."/>
        </authorList>
    </citation>
    <scope>NUCLEOTIDE SEQUENCE</scope>
    <source>
        <strain evidence="1">QUZm001</strain>
    </source>
</reference>
<evidence type="ECO:0000313" key="2">
    <source>
        <dbReference type="Proteomes" id="UP001168821"/>
    </source>
</evidence>